<proteinExistence type="predicted"/>
<evidence type="ECO:0000256" key="4">
    <source>
        <dbReference type="ARBA" id="ARBA00022729"/>
    </source>
</evidence>
<evidence type="ECO:0000256" key="2">
    <source>
        <dbReference type="ARBA" id="ARBA00022527"/>
    </source>
</evidence>
<keyword evidence="7" id="KW-1015">Disulfide bond</keyword>
<name>K3ZHB8_SETIT</name>
<evidence type="ECO:0000256" key="8">
    <source>
        <dbReference type="ARBA" id="ARBA00023180"/>
    </source>
</evidence>
<dbReference type="PROSITE" id="PS01187">
    <property type="entry name" value="EGF_CA"/>
    <property type="match status" value="1"/>
</dbReference>
<dbReference type="SMART" id="SM00179">
    <property type="entry name" value="EGF_CA"/>
    <property type="match status" value="1"/>
</dbReference>
<keyword evidence="16" id="KW-1185">Reference proteome</keyword>
<dbReference type="InterPro" id="IPR018097">
    <property type="entry name" value="EGF_Ca-bd_CS"/>
</dbReference>
<dbReference type="GO" id="GO:0005886">
    <property type="term" value="C:plasma membrane"/>
    <property type="evidence" value="ECO:0000318"/>
    <property type="project" value="GO_Central"/>
</dbReference>
<evidence type="ECO:0000256" key="6">
    <source>
        <dbReference type="ARBA" id="ARBA00022840"/>
    </source>
</evidence>
<keyword evidence="4 12" id="KW-0732">Signal</keyword>
<dbReference type="EMBL" id="AGNK02005212">
    <property type="status" value="NOT_ANNOTATED_CDS"/>
    <property type="molecule type" value="Genomic_DNA"/>
</dbReference>
<dbReference type="InterPro" id="IPR011009">
    <property type="entry name" value="Kinase-like_dom_sf"/>
</dbReference>
<dbReference type="HOGENOM" id="CLU_000288_43_5_1"/>
<dbReference type="Proteomes" id="UP000004995">
    <property type="component" value="Unassembled WGS sequence"/>
</dbReference>
<dbReference type="PROSITE" id="PS00107">
    <property type="entry name" value="PROTEIN_KINASE_ATP"/>
    <property type="match status" value="1"/>
</dbReference>
<evidence type="ECO:0000256" key="9">
    <source>
        <dbReference type="PROSITE-ProRule" id="PRU00076"/>
    </source>
</evidence>
<dbReference type="GO" id="GO:0007166">
    <property type="term" value="P:cell surface receptor signaling pathway"/>
    <property type="evidence" value="ECO:0000318"/>
    <property type="project" value="GO_Central"/>
</dbReference>
<dbReference type="InterPro" id="IPR025287">
    <property type="entry name" value="WAK_GUB"/>
</dbReference>
<evidence type="ECO:0000313" key="15">
    <source>
        <dbReference type="EnsemblPlants" id="KQK95679"/>
    </source>
</evidence>
<sequence>MPQVLWLLLLVLVDSHLVPMPLIAADTALPGTSMCGHVEIPYPFGLSDHASRQGKFTITCNQSFNPPRPYLARNLEVIDISLETGEMRVFSPVSYTCHNPSSNTRGSLQTWTFRLPKPFLISTTRNVFTAIGCSTQALLQGGANWSYFTGCTTTCTSLDSAARDGDRCTGRGCCQADISVNLATMKVGWNDPNDRPDNRAWLFNPCSYAFVAEKGWYNFSRQDLVDKGGQNFSSRTGYRTIPLVLDWAIVNGSCTSSDANYACLSAHSNCANSTQRDSGYLCGCSKGYEGNPYVTGGCKNINECKLGDFNACGSGSICHDLDGGFECKCKFWYRRDGRSGTSCQRIFSTTTIWTIIGGNGTHRRHRLGLRFDPTRPPWVRQPLGQARYRRHPTELLVAVLAHGSHPSTDSPGPAARGHQRQANQPVHSLMHSDGTIAVSTWLTMMGDGGGGRWALTSRLGPDGGRAGQSWCCSTRFPWLWRRMVVGAGAARRRCGYGGRWRGLWAWQRDKLGKRWPMGGGNGAGVAGGGGAGVVGGKAGMRPVARARKKWRERKQKQRKIFNKNGGEILKDMGINIFTECELKKVTDGYKKVIGEGAFGKVYKGTIKGAEQVAVKCSFTRSKAPCHDEFRNEIIFQFRINHANVVRLIGCCLETDVPKLVFEFVPNGSLYELLHVRRDQGLSLPTRLHIAIGSAEALFYMHSQGGHNNHVHGDFKSGNILLDNDLTPKVSDFGSSKLVSIVSGYAKWYVSGDMNYIDPTYLKTGRFTEKSDVYSFGVVLLELITRKTAKYDGSNSLTINFVKSCKEEGHGREMYDPEMLMSDDAKDHHYMECLYRIGTLAVQCLKEDVDERPAMAQVLKQLKQVQEIACGGLCSGAS</sequence>
<dbReference type="Pfam" id="PF13947">
    <property type="entry name" value="GUB_WAK_bind"/>
    <property type="match status" value="1"/>
</dbReference>
<dbReference type="InParanoid" id="K3ZHB8"/>
<dbReference type="AlphaFoldDB" id="K3ZHB8"/>
<dbReference type="PROSITE" id="PS50026">
    <property type="entry name" value="EGF_3"/>
    <property type="match status" value="1"/>
</dbReference>
<dbReference type="PROSITE" id="PS00010">
    <property type="entry name" value="ASX_HYDROXYL"/>
    <property type="match status" value="1"/>
</dbReference>
<dbReference type="eggNOG" id="ENOG502QQPF">
    <property type="taxonomic scope" value="Eukaryota"/>
</dbReference>
<dbReference type="GO" id="GO:0004674">
    <property type="term" value="F:protein serine/threonine kinase activity"/>
    <property type="evidence" value="ECO:0007669"/>
    <property type="project" value="UniProtKB-KW"/>
</dbReference>
<dbReference type="GO" id="GO:0005509">
    <property type="term" value="F:calcium ion binding"/>
    <property type="evidence" value="ECO:0007669"/>
    <property type="project" value="InterPro"/>
</dbReference>
<dbReference type="Gene3D" id="2.10.25.10">
    <property type="entry name" value="Laminin"/>
    <property type="match status" value="1"/>
</dbReference>
<dbReference type="PROSITE" id="PS50011">
    <property type="entry name" value="PROTEIN_KINASE_DOM"/>
    <property type="match status" value="1"/>
</dbReference>
<dbReference type="GO" id="GO:0005524">
    <property type="term" value="F:ATP binding"/>
    <property type="evidence" value="ECO:0007669"/>
    <property type="project" value="UniProtKB-UniRule"/>
</dbReference>
<dbReference type="Pfam" id="PF07714">
    <property type="entry name" value="PK_Tyr_Ser-Thr"/>
    <property type="match status" value="1"/>
</dbReference>
<evidence type="ECO:0000256" key="5">
    <source>
        <dbReference type="ARBA" id="ARBA00022741"/>
    </source>
</evidence>
<dbReference type="Gramene" id="KQK95679">
    <property type="protein sequence ID" value="KQK95679"/>
    <property type="gene ID" value="SETIT_025970mg"/>
</dbReference>
<dbReference type="InterPro" id="IPR001881">
    <property type="entry name" value="EGF-like_Ca-bd_dom"/>
</dbReference>
<comment type="subcellular location">
    <subcellularLocation>
        <location evidence="1">Membrane</location>
        <topology evidence="1">Single-pass type I membrane protein</topology>
    </subcellularLocation>
</comment>
<keyword evidence="5 10" id="KW-0547">Nucleotide-binding</keyword>
<evidence type="ECO:0000256" key="11">
    <source>
        <dbReference type="SAM" id="MobiDB-lite"/>
    </source>
</evidence>
<dbReference type="EnsemblPlants" id="KQK95679">
    <property type="protein sequence ID" value="KQK95679"/>
    <property type="gene ID" value="SETIT_025970mg"/>
</dbReference>
<feature type="domain" description="EGF-like" evidence="14">
    <location>
        <begin position="300"/>
        <end position="344"/>
    </location>
</feature>
<reference evidence="15" key="2">
    <citation type="submission" date="2018-08" db="UniProtKB">
        <authorList>
            <consortium name="EnsemblPlants"/>
        </authorList>
    </citation>
    <scope>IDENTIFICATION</scope>
    <source>
        <strain evidence="15">Yugu1</strain>
    </source>
</reference>
<evidence type="ECO:0000256" key="10">
    <source>
        <dbReference type="PROSITE-ProRule" id="PRU10141"/>
    </source>
</evidence>
<dbReference type="InterPro" id="IPR000719">
    <property type="entry name" value="Prot_kinase_dom"/>
</dbReference>
<protein>
    <recommendedName>
        <fullName evidence="17">Protein kinase domain-containing protein</fullName>
    </recommendedName>
</protein>
<keyword evidence="2" id="KW-0723">Serine/threonine-protein kinase</keyword>
<evidence type="ECO:0008006" key="17">
    <source>
        <dbReference type="Google" id="ProtNLM"/>
    </source>
</evidence>
<keyword evidence="6 10" id="KW-0067">ATP-binding</keyword>
<evidence type="ECO:0000256" key="7">
    <source>
        <dbReference type="ARBA" id="ARBA00023157"/>
    </source>
</evidence>
<dbReference type="InterPro" id="IPR017441">
    <property type="entry name" value="Protein_kinase_ATP_BS"/>
</dbReference>
<dbReference type="InterPro" id="IPR000742">
    <property type="entry name" value="EGF"/>
</dbReference>
<evidence type="ECO:0000259" key="14">
    <source>
        <dbReference type="PROSITE" id="PS50026"/>
    </source>
</evidence>
<evidence type="ECO:0000259" key="13">
    <source>
        <dbReference type="PROSITE" id="PS50011"/>
    </source>
</evidence>
<reference evidence="16" key="1">
    <citation type="journal article" date="2012" name="Nat. Biotechnol.">
        <title>Reference genome sequence of the model plant Setaria.</title>
        <authorList>
            <person name="Bennetzen J.L."/>
            <person name="Schmutz J."/>
            <person name="Wang H."/>
            <person name="Percifield R."/>
            <person name="Hawkins J."/>
            <person name="Pontaroli A.C."/>
            <person name="Estep M."/>
            <person name="Feng L."/>
            <person name="Vaughn J.N."/>
            <person name="Grimwood J."/>
            <person name="Jenkins J."/>
            <person name="Barry K."/>
            <person name="Lindquist E."/>
            <person name="Hellsten U."/>
            <person name="Deshpande S."/>
            <person name="Wang X."/>
            <person name="Wu X."/>
            <person name="Mitros T."/>
            <person name="Triplett J."/>
            <person name="Yang X."/>
            <person name="Ye C.Y."/>
            <person name="Mauro-Herrera M."/>
            <person name="Wang L."/>
            <person name="Li P."/>
            <person name="Sharma M."/>
            <person name="Sharma R."/>
            <person name="Ronald P.C."/>
            <person name="Panaud O."/>
            <person name="Kellogg E.A."/>
            <person name="Brutnell T.P."/>
            <person name="Doust A.N."/>
            <person name="Tuskan G.A."/>
            <person name="Rokhsar D."/>
            <person name="Devos K.M."/>
        </authorList>
    </citation>
    <scope>NUCLEOTIDE SEQUENCE [LARGE SCALE GENOMIC DNA]</scope>
    <source>
        <strain evidence="16">cv. Yugu1</strain>
    </source>
</reference>
<feature type="region of interest" description="Disordered" evidence="11">
    <location>
        <begin position="404"/>
        <end position="428"/>
    </location>
</feature>
<feature type="signal peptide" evidence="12">
    <location>
        <begin position="1"/>
        <end position="15"/>
    </location>
</feature>
<evidence type="ECO:0000256" key="3">
    <source>
        <dbReference type="ARBA" id="ARBA00022679"/>
    </source>
</evidence>
<dbReference type="SMART" id="SM00181">
    <property type="entry name" value="EGF"/>
    <property type="match status" value="2"/>
</dbReference>
<dbReference type="InterPro" id="IPR001245">
    <property type="entry name" value="Ser-Thr/Tyr_kinase_cat_dom"/>
</dbReference>
<dbReference type="Gene3D" id="3.30.200.20">
    <property type="entry name" value="Phosphorylase Kinase, domain 1"/>
    <property type="match status" value="1"/>
</dbReference>
<comment type="caution">
    <text evidence="9">Lacks conserved residue(s) required for the propagation of feature annotation.</text>
</comment>
<accession>K3ZHB8</accession>
<evidence type="ECO:0000256" key="1">
    <source>
        <dbReference type="ARBA" id="ARBA00004479"/>
    </source>
</evidence>
<dbReference type="SUPFAM" id="SSF56112">
    <property type="entry name" value="Protein kinase-like (PK-like)"/>
    <property type="match status" value="1"/>
</dbReference>
<dbReference type="PANTHER" id="PTHR27005:SF162">
    <property type="entry name" value="OS11G0691500 PROTEIN"/>
    <property type="match status" value="1"/>
</dbReference>
<dbReference type="CDD" id="cd00054">
    <property type="entry name" value="EGF_CA"/>
    <property type="match status" value="1"/>
</dbReference>
<dbReference type="InterPro" id="IPR045274">
    <property type="entry name" value="WAK-like"/>
</dbReference>
<feature type="binding site" evidence="10">
    <location>
        <position position="615"/>
    </location>
    <ligand>
        <name>ATP</name>
        <dbReference type="ChEBI" id="CHEBI:30616"/>
    </ligand>
</feature>
<keyword evidence="3" id="KW-0808">Transferase</keyword>
<organism evidence="15 16">
    <name type="scientific">Setaria italica</name>
    <name type="common">Foxtail millet</name>
    <name type="synonym">Panicum italicum</name>
    <dbReference type="NCBI Taxonomy" id="4555"/>
    <lineage>
        <taxon>Eukaryota</taxon>
        <taxon>Viridiplantae</taxon>
        <taxon>Streptophyta</taxon>
        <taxon>Embryophyta</taxon>
        <taxon>Tracheophyta</taxon>
        <taxon>Spermatophyta</taxon>
        <taxon>Magnoliopsida</taxon>
        <taxon>Liliopsida</taxon>
        <taxon>Poales</taxon>
        <taxon>Poaceae</taxon>
        <taxon>PACMAD clade</taxon>
        <taxon>Panicoideae</taxon>
        <taxon>Panicodae</taxon>
        <taxon>Paniceae</taxon>
        <taxon>Cenchrinae</taxon>
        <taxon>Setaria</taxon>
    </lineage>
</organism>
<keyword evidence="2" id="KW-0418">Kinase</keyword>
<evidence type="ECO:0000313" key="16">
    <source>
        <dbReference type="Proteomes" id="UP000004995"/>
    </source>
</evidence>
<dbReference type="InterPro" id="IPR000152">
    <property type="entry name" value="EGF-type_Asp/Asn_hydroxyl_site"/>
</dbReference>
<feature type="chain" id="PRO_5011942682" description="Protein kinase domain-containing protein" evidence="12">
    <location>
        <begin position="16"/>
        <end position="877"/>
    </location>
</feature>
<dbReference type="OMA" id="QFRINHA"/>
<dbReference type="Gene3D" id="1.10.510.10">
    <property type="entry name" value="Transferase(Phosphotransferase) domain 1"/>
    <property type="match status" value="1"/>
</dbReference>
<evidence type="ECO:0000256" key="12">
    <source>
        <dbReference type="SAM" id="SignalP"/>
    </source>
</evidence>
<keyword evidence="8" id="KW-0325">Glycoprotein</keyword>
<dbReference type="PANTHER" id="PTHR27005">
    <property type="entry name" value="WALL-ASSOCIATED RECEPTOR KINASE-LIKE 21"/>
    <property type="match status" value="1"/>
</dbReference>
<dbReference type="GO" id="GO:0030247">
    <property type="term" value="F:polysaccharide binding"/>
    <property type="evidence" value="ECO:0007669"/>
    <property type="project" value="InterPro"/>
</dbReference>
<keyword evidence="9" id="KW-0245">EGF-like domain</keyword>
<feature type="domain" description="Protein kinase" evidence="13">
    <location>
        <begin position="587"/>
        <end position="868"/>
    </location>
</feature>